<evidence type="ECO:0000256" key="4">
    <source>
        <dbReference type="ARBA" id="ARBA00022801"/>
    </source>
</evidence>
<dbReference type="GO" id="GO:0004222">
    <property type="term" value="F:metalloendopeptidase activity"/>
    <property type="evidence" value="ECO:0007669"/>
    <property type="project" value="InterPro"/>
</dbReference>
<dbReference type="AlphaFoldDB" id="A9I8I4"/>
<keyword evidence="5" id="KW-0862">Zinc</keyword>
<proteinExistence type="predicted"/>
<dbReference type="Gene3D" id="1.25.40.10">
    <property type="entry name" value="Tetratricopeptide repeat domain"/>
    <property type="match status" value="1"/>
</dbReference>
<evidence type="ECO:0000256" key="6">
    <source>
        <dbReference type="ARBA" id="ARBA00023049"/>
    </source>
</evidence>
<keyword evidence="2" id="KW-0645">Protease</keyword>
<evidence type="ECO:0000256" key="2">
    <source>
        <dbReference type="ARBA" id="ARBA00022670"/>
    </source>
</evidence>
<accession>A9I8I4</accession>
<dbReference type="STRING" id="94624.Bpet0917"/>
<feature type="signal peptide" evidence="7">
    <location>
        <begin position="1"/>
        <end position="34"/>
    </location>
</feature>
<dbReference type="InterPro" id="IPR001915">
    <property type="entry name" value="Peptidase_M48"/>
</dbReference>
<dbReference type="GO" id="GO:0046872">
    <property type="term" value="F:metal ion binding"/>
    <property type="evidence" value="ECO:0007669"/>
    <property type="project" value="UniProtKB-KW"/>
</dbReference>
<keyword evidence="7" id="KW-0732">Signal</keyword>
<gene>
    <name evidence="9" type="ordered locus">Bpet0917</name>
</gene>
<dbReference type="Pfam" id="PF01435">
    <property type="entry name" value="Peptidase_M48"/>
    <property type="match status" value="1"/>
</dbReference>
<dbReference type="EMBL" id="AM902716">
    <property type="protein sequence ID" value="CAP41249.1"/>
    <property type="molecule type" value="Genomic_DNA"/>
</dbReference>
<evidence type="ECO:0000256" key="3">
    <source>
        <dbReference type="ARBA" id="ARBA00022723"/>
    </source>
</evidence>
<dbReference type="PANTHER" id="PTHR22726">
    <property type="entry name" value="METALLOENDOPEPTIDASE OMA1"/>
    <property type="match status" value="1"/>
</dbReference>
<dbReference type="InterPro" id="IPR011990">
    <property type="entry name" value="TPR-like_helical_dom_sf"/>
</dbReference>
<evidence type="ECO:0000313" key="9">
    <source>
        <dbReference type="EMBL" id="CAP41249.1"/>
    </source>
</evidence>
<feature type="chain" id="PRO_5002736348" description="Peptidase M48 domain-containing protein" evidence="7">
    <location>
        <begin position="35"/>
        <end position="502"/>
    </location>
</feature>
<name>A9I8I4_BORPD</name>
<sequence length="502" mass="54474">MNRRHTIFRYPIVKRGLAGALSLALALPAAPALAQPVGLPSMGAASSADLSPALERQLGEAIMAQGRRDPTYINDPELTQYLTTMGRKLATYSPGTVPDVEMFGVRDPEINAFAMPGGFIGVNSGLIVSSTSESELASVLAHEIGHVVQRHIARGMTQQSQSGVVMMASMAAALLAALAGAGGNLAMGVAAFGQAAAINRQLGFSRDAEREADRAGFQMLTKAGYDPNGMVRMFSRLMSASRLNEGMGGGAWASTHPLSIERMSDIQNRARNLPAERHADSDDFWYVRAKMRVIQGRDAVSLRTAGQQLQDEARTLTGVRQSAAYYGLALQAFQRNNLDEARRYLDQAGADRGPQLARLGIDLAAASKDNAKALELATAAIRRWPQQRALGIAYAQALQGVGRHADAQAYLRDRIKQWGDDEPGLYQMLAQSEEHNGQPVQARRDMARYYVLTGAYAAAEAQLQQARGLSKDFYEQSQIDVQIREVKDKLAAERDLLERFKG</sequence>
<dbReference type="GO" id="GO:0016020">
    <property type="term" value="C:membrane"/>
    <property type="evidence" value="ECO:0007669"/>
    <property type="project" value="TreeGrafter"/>
</dbReference>
<dbReference type="PANTHER" id="PTHR22726:SF1">
    <property type="entry name" value="METALLOENDOPEPTIDASE OMA1, MITOCHONDRIAL"/>
    <property type="match status" value="1"/>
</dbReference>
<evidence type="ECO:0000313" key="10">
    <source>
        <dbReference type="Proteomes" id="UP000001225"/>
    </source>
</evidence>
<keyword evidence="6" id="KW-0482">Metalloprotease</keyword>
<evidence type="ECO:0000256" key="7">
    <source>
        <dbReference type="SAM" id="SignalP"/>
    </source>
</evidence>
<dbReference type="Gene3D" id="3.30.2010.10">
    <property type="entry name" value="Metalloproteases ('zincins'), catalytic domain"/>
    <property type="match status" value="1"/>
</dbReference>
<dbReference type="SUPFAM" id="SSF48452">
    <property type="entry name" value="TPR-like"/>
    <property type="match status" value="1"/>
</dbReference>
<keyword evidence="4 9" id="KW-0378">Hydrolase</keyword>
<evidence type="ECO:0000259" key="8">
    <source>
        <dbReference type="Pfam" id="PF01435"/>
    </source>
</evidence>
<dbReference type="InterPro" id="IPR051156">
    <property type="entry name" value="Mito/Outer_Membr_Metalloprot"/>
</dbReference>
<dbReference type="eggNOG" id="COG4783">
    <property type="taxonomic scope" value="Bacteria"/>
</dbReference>
<keyword evidence="10" id="KW-1185">Reference proteome</keyword>
<comment type="cofactor">
    <cofactor evidence="1">
        <name>Zn(2+)</name>
        <dbReference type="ChEBI" id="CHEBI:29105"/>
    </cofactor>
</comment>
<reference evidence="9 10" key="1">
    <citation type="journal article" date="2008" name="BMC Genomics">
        <title>The missing link: Bordetella petrii is endowed with both the metabolic versatility of environmental bacteria and virulence traits of pathogenic Bordetellae.</title>
        <authorList>
            <person name="Gross R."/>
            <person name="Guzman C.A."/>
            <person name="Sebaihia M."/>
            <person name="Martins Dos Santos V.A."/>
            <person name="Pieper D.H."/>
            <person name="Koebnik R."/>
            <person name="Lechner M."/>
            <person name="Bartels D."/>
            <person name="Buhrmester J."/>
            <person name="Choudhuri J.V."/>
            <person name="Ebensen T."/>
            <person name="Gaigalat L."/>
            <person name="Herrmann S."/>
            <person name="Khachane A.N."/>
            <person name="Larisch C."/>
            <person name="Link S."/>
            <person name="Linke B."/>
            <person name="Meyer F."/>
            <person name="Mormann S."/>
            <person name="Nakunst D."/>
            <person name="Rueckert C."/>
            <person name="Schneiker-Bekel S."/>
            <person name="Schulze K."/>
            <person name="Vorhoelter F.J."/>
            <person name="Yevsa T."/>
            <person name="Engle J.T."/>
            <person name="Goldman W.E."/>
            <person name="Puehler A."/>
            <person name="Goebel U.B."/>
            <person name="Goesmann A."/>
            <person name="Bloecker H."/>
            <person name="Kaiser O."/>
            <person name="Martinez-Arias R."/>
        </authorList>
    </citation>
    <scope>NUCLEOTIDE SEQUENCE [LARGE SCALE GENOMIC DNA]</scope>
    <source>
        <strain evidence="10">ATCC BAA-461 / DSM 12804 / CCUG 43448 / CIP 107267 / Se-1111R</strain>
    </source>
</reference>
<dbReference type="CDD" id="cd07333">
    <property type="entry name" value="M48C_bepA_like"/>
    <property type="match status" value="1"/>
</dbReference>
<evidence type="ECO:0000256" key="5">
    <source>
        <dbReference type="ARBA" id="ARBA00022833"/>
    </source>
</evidence>
<keyword evidence="3" id="KW-0479">Metal-binding</keyword>
<dbReference type="GO" id="GO:0051603">
    <property type="term" value="P:proteolysis involved in protein catabolic process"/>
    <property type="evidence" value="ECO:0007669"/>
    <property type="project" value="TreeGrafter"/>
</dbReference>
<organism evidence="9 10">
    <name type="scientific">Bordetella petrii (strain ATCC BAA-461 / DSM 12804 / CCUG 43448 / CIP 107267 / Se-1111R)</name>
    <dbReference type="NCBI Taxonomy" id="340100"/>
    <lineage>
        <taxon>Bacteria</taxon>
        <taxon>Pseudomonadati</taxon>
        <taxon>Pseudomonadota</taxon>
        <taxon>Betaproteobacteria</taxon>
        <taxon>Burkholderiales</taxon>
        <taxon>Alcaligenaceae</taxon>
        <taxon>Bordetella</taxon>
    </lineage>
</organism>
<dbReference type="KEGG" id="bpt:Bpet0917"/>
<evidence type="ECO:0000256" key="1">
    <source>
        <dbReference type="ARBA" id="ARBA00001947"/>
    </source>
</evidence>
<dbReference type="Proteomes" id="UP000001225">
    <property type="component" value="Chromosome"/>
</dbReference>
<protein>
    <recommendedName>
        <fullName evidence="8">Peptidase M48 domain-containing protein</fullName>
    </recommendedName>
</protein>
<feature type="domain" description="Peptidase M48" evidence="8">
    <location>
        <begin position="79"/>
        <end position="269"/>
    </location>
</feature>